<dbReference type="Proteomes" id="UP000887581">
    <property type="component" value="Unplaced"/>
</dbReference>
<proteinExistence type="predicted"/>
<dbReference type="WBParaSite" id="sdigi.contig19.g1700.t1">
    <property type="protein sequence ID" value="sdigi.contig19.g1700.t1"/>
    <property type="gene ID" value="sdigi.contig19.g1700"/>
</dbReference>
<keyword evidence="1" id="KW-0472">Membrane</keyword>
<keyword evidence="2" id="KW-1185">Reference proteome</keyword>
<organism evidence="2 3">
    <name type="scientific">Setaria digitata</name>
    <dbReference type="NCBI Taxonomy" id="48799"/>
    <lineage>
        <taxon>Eukaryota</taxon>
        <taxon>Metazoa</taxon>
        <taxon>Ecdysozoa</taxon>
        <taxon>Nematoda</taxon>
        <taxon>Chromadorea</taxon>
        <taxon>Rhabditida</taxon>
        <taxon>Spirurina</taxon>
        <taxon>Spiruromorpha</taxon>
        <taxon>Filarioidea</taxon>
        <taxon>Setariidae</taxon>
        <taxon>Setaria</taxon>
    </lineage>
</organism>
<dbReference type="AlphaFoldDB" id="A0A915PID3"/>
<feature type="transmembrane region" description="Helical" evidence="1">
    <location>
        <begin position="12"/>
        <end position="29"/>
    </location>
</feature>
<reference evidence="3" key="1">
    <citation type="submission" date="2022-11" db="UniProtKB">
        <authorList>
            <consortium name="WormBaseParasite"/>
        </authorList>
    </citation>
    <scope>IDENTIFICATION</scope>
</reference>
<keyword evidence="1" id="KW-1133">Transmembrane helix</keyword>
<protein>
    <submittedName>
        <fullName evidence="3">Uncharacterized protein</fullName>
    </submittedName>
</protein>
<accession>A0A915PID3</accession>
<evidence type="ECO:0000313" key="3">
    <source>
        <dbReference type="WBParaSite" id="sdigi.contig19.g1700.t1"/>
    </source>
</evidence>
<name>A0A915PID3_9BILA</name>
<evidence type="ECO:0000313" key="2">
    <source>
        <dbReference type="Proteomes" id="UP000887581"/>
    </source>
</evidence>
<evidence type="ECO:0000256" key="1">
    <source>
        <dbReference type="SAM" id="Phobius"/>
    </source>
</evidence>
<sequence>MAPLQTLNARLGFMLFHSAVFIIYFGLLVHGQKDAYHNYWCWGDRKNSHYLQFPLYEDLYMAVPMTGMLELSEQVKLWLTPLITPSMSQVNIEVCITAARKFP</sequence>
<keyword evidence="1" id="KW-0812">Transmembrane</keyword>